<dbReference type="InterPro" id="IPR032314">
    <property type="entry name" value="DUF4845"/>
</dbReference>
<protein>
    <recommendedName>
        <fullName evidence="3">DUF4845 domain-containing protein</fullName>
    </recommendedName>
</protein>
<evidence type="ECO:0008006" key="3">
    <source>
        <dbReference type="Google" id="ProtNLM"/>
    </source>
</evidence>
<dbReference type="Proteomes" id="UP000202440">
    <property type="component" value="Chromosome"/>
</dbReference>
<dbReference type="OrthoDB" id="6121519at2"/>
<dbReference type="EMBL" id="CP022530">
    <property type="protein sequence ID" value="ASP39199.1"/>
    <property type="molecule type" value="Genomic_DNA"/>
</dbReference>
<organism evidence="1 2">
    <name type="scientific">Bacterioplanes sanyensis</name>
    <dbReference type="NCBI Taxonomy" id="1249553"/>
    <lineage>
        <taxon>Bacteria</taxon>
        <taxon>Pseudomonadati</taxon>
        <taxon>Pseudomonadota</taxon>
        <taxon>Gammaproteobacteria</taxon>
        <taxon>Oceanospirillales</taxon>
        <taxon>Oceanospirillaceae</taxon>
        <taxon>Bacterioplanes</taxon>
    </lineage>
</organism>
<evidence type="ECO:0000313" key="2">
    <source>
        <dbReference type="Proteomes" id="UP000202440"/>
    </source>
</evidence>
<proteinExistence type="predicted"/>
<reference evidence="1 2" key="1">
    <citation type="submission" date="2017-07" db="EMBL/GenBank/DDBJ databases">
        <title>Annotated genome sequence of Bacterioplanes sanyensis isolated from Red Sea.</title>
        <authorList>
            <person name="Rehman Z.U."/>
        </authorList>
    </citation>
    <scope>NUCLEOTIDE SEQUENCE [LARGE SCALE GENOMIC DNA]</scope>
    <source>
        <strain evidence="1 2">NV9</strain>
    </source>
</reference>
<dbReference type="RefSeq" id="WP_094060379.1">
    <property type="nucleotide sequence ID" value="NZ_CP022530.1"/>
</dbReference>
<gene>
    <name evidence="1" type="ORF">CHH28_11145</name>
</gene>
<dbReference type="KEGG" id="bsan:CHH28_11145"/>
<sequence>MLISKQRGISMPMILLVLVVAVVAIRTGMALVPMFVDDTMVKQILQTIVSNEELDGKSTNRDIRRLLEERLRFNNINVSIDTLEIERTRDRLTLSWPYERRDNVMANIDLVARFQHEVVFDR</sequence>
<keyword evidence="2" id="KW-1185">Reference proteome</keyword>
<dbReference type="AlphaFoldDB" id="A0A222FKC2"/>
<dbReference type="Pfam" id="PF16137">
    <property type="entry name" value="DUF4845"/>
    <property type="match status" value="1"/>
</dbReference>
<evidence type="ECO:0000313" key="1">
    <source>
        <dbReference type="EMBL" id="ASP39199.1"/>
    </source>
</evidence>
<accession>A0A222FKC2</accession>
<name>A0A222FKC2_9GAMM</name>